<dbReference type="AlphaFoldDB" id="A0A3D8J6T1"/>
<accession>A0A3D8J6T1</accession>
<evidence type="ECO:0000256" key="6">
    <source>
        <dbReference type="PROSITE-ProRule" id="PRU00182"/>
    </source>
</evidence>
<keyword evidence="3" id="KW-0413">Isomerase</keyword>
<dbReference type="InterPro" id="IPR050188">
    <property type="entry name" value="RluA_PseudoU_synthase"/>
</dbReference>
<dbReference type="InterPro" id="IPR020103">
    <property type="entry name" value="PsdUridine_synth_cat_dom_sf"/>
</dbReference>
<evidence type="ECO:0000256" key="5">
    <source>
        <dbReference type="ARBA" id="ARBA00033164"/>
    </source>
</evidence>
<dbReference type="PROSITE" id="PS01129">
    <property type="entry name" value="PSI_RLU"/>
    <property type="match status" value="1"/>
</dbReference>
<dbReference type="Proteomes" id="UP000256695">
    <property type="component" value="Unassembled WGS sequence"/>
</dbReference>
<keyword evidence="6" id="KW-0694">RNA-binding</keyword>
<dbReference type="GO" id="GO:0003723">
    <property type="term" value="F:RNA binding"/>
    <property type="evidence" value="ECO:0007669"/>
    <property type="project" value="UniProtKB-KW"/>
</dbReference>
<evidence type="ECO:0000256" key="2">
    <source>
        <dbReference type="ARBA" id="ARBA00010876"/>
    </source>
</evidence>
<dbReference type="RefSeq" id="WP_115579206.1">
    <property type="nucleotide sequence ID" value="NZ_NXLX01000012.1"/>
</dbReference>
<dbReference type="GO" id="GO:0000455">
    <property type="term" value="P:enzyme-directed rRNA pseudouridine synthesis"/>
    <property type="evidence" value="ECO:0007669"/>
    <property type="project" value="TreeGrafter"/>
</dbReference>
<gene>
    <name evidence="8" type="ORF">CQA57_05360</name>
</gene>
<dbReference type="Pfam" id="PF00849">
    <property type="entry name" value="PseudoU_synth_2"/>
    <property type="match status" value="1"/>
</dbReference>
<dbReference type="PROSITE" id="PS50889">
    <property type="entry name" value="S4"/>
    <property type="match status" value="1"/>
</dbReference>
<comment type="caution">
    <text evidence="8">The sequence shown here is derived from an EMBL/GenBank/DDBJ whole genome shotgun (WGS) entry which is preliminary data.</text>
</comment>
<dbReference type="Gene3D" id="3.30.2350.10">
    <property type="entry name" value="Pseudouridine synthase"/>
    <property type="match status" value="1"/>
</dbReference>
<comment type="catalytic activity">
    <reaction evidence="1">
        <text>a uridine in RNA = a pseudouridine in RNA</text>
        <dbReference type="Rhea" id="RHEA:48348"/>
        <dbReference type="Rhea" id="RHEA-COMP:12068"/>
        <dbReference type="Rhea" id="RHEA-COMP:12069"/>
        <dbReference type="ChEBI" id="CHEBI:65314"/>
        <dbReference type="ChEBI" id="CHEBI:65315"/>
    </reaction>
</comment>
<dbReference type="EMBL" id="NXLX01000012">
    <property type="protein sequence ID" value="RDU73199.1"/>
    <property type="molecule type" value="Genomic_DNA"/>
</dbReference>
<dbReference type="PANTHER" id="PTHR21600">
    <property type="entry name" value="MITOCHONDRIAL RNA PSEUDOURIDINE SYNTHASE"/>
    <property type="match status" value="1"/>
</dbReference>
<sequence length="241" mass="27589">MNKAYKILSIQENISHKKAKEMIDKGMVSFNGKKITLARAEFPEHTIFEIQKIKKPEVIFEDKDILVINKPPFIESYELASFFKEWVLLHRLDRETSGVILLVKENTPFHISAKKAFREQKVYKEYHALVSGFISEKITINQPILTIKKGFAKSKISKEGLSAITDIEPVGVVGKKTLVKAVIKTGRTHQIRVHLKSIGHSIVGDKLYGGIESKRIMLHASRIKIFDYDFKVPLSREFEIL</sequence>
<dbReference type="GO" id="GO:0140098">
    <property type="term" value="F:catalytic activity, acting on RNA"/>
    <property type="evidence" value="ECO:0007669"/>
    <property type="project" value="UniProtKB-ARBA"/>
</dbReference>
<evidence type="ECO:0000313" key="8">
    <source>
        <dbReference type="EMBL" id="RDU73199.1"/>
    </source>
</evidence>
<dbReference type="OrthoDB" id="128480at2"/>
<dbReference type="InterPro" id="IPR006224">
    <property type="entry name" value="PsdUridine_synth_RluA-like_CS"/>
</dbReference>
<evidence type="ECO:0000256" key="3">
    <source>
        <dbReference type="ARBA" id="ARBA00023235"/>
    </source>
</evidence>
<dbReference type="CDD" id="cd02869">
    <property type="entry name" value="PseudoU_synth_RluA_like"/>
    <property type="match status" value="1"/>
</dbReference>
<reference evidence="8 9" key="1">
    <citation type="submission" date="2018-04" db="EMBL/GenBank/DDBJ databases">
        <title>Novel Campyloabacter and Helicobacter Species and Strains.</title>
        <authorList>
            <person name="Mannion A.J."/>
            <person name="Shen Z."/>
            <person name="Fox J.G."/>
        </authorList>
    </citation>
    <scope>NUCLEOTIDE SEQUENCE [LARGE SCALE GENOMIC DNA]</scope>
    <source>
        <strain evidence="8 9">MIT 04-9362</strain>
    </source>
</reference>
<dbReference type="PANTHER" id="PTHR21600:SF44">
    <property type="entry name" value="RIBOSOMAL LARGE SUBUNIT PSEUDOURIDINE SYNTHASE D"/>
    <property type="match status" value="1"/>
</dbReference>
<feature type="domain" description="Pseudouridine synthase RsuA/RluA-like" evidence="7">
    <location>
        <begin position="75"/>
        <end position="196"/>
    </location>
</feature>
<evidence type="ECO:0000313" key="9">
    <source>
        <dbReference type="Proteomes" id="UP000256695"/>
    </source>
</evidence>
<keyword evidence="9" id="KW-1185">Reference proteome</keyword>
<comment type="similarity">
    <text evidence="2">Belongs to the pseudouridine synthase RluA family.</text>
</comment>
<dbReference type="SUPFAM" id="SSF55120">
    <property type="entry name" value="Pseudouridine synthase"/>
    <property type="match status" value="1"/>
</dbReference>
<name>A0A3D8J6T1_9HELI</name>
<protein>
    <recommendedName>
        <fullName evidence="4">RNA pseudouridylate synthase</fullName>
    </recommendedName>
    <alternativeName>
        <fullName evidence="5">RNA-uridine isomerase</fullName>
    </alternativeName>
</protein>
<proteinExistence type="inferred from homology"/>
<dbReference type="InterPro" id="IPR006145">
    <property type="entry name" value="PsdUridine_synth_RsuA/RluA"/>
</dbReference>
<evidence type="ECO:0000256" key="1">
    <source>
        <dbReference type="ARBA" id="ARBA00000073"/>
    </source>
</evidence>
<evidence type="ECO:0000259" key="7">
    <source>
        <dbReference type="Pfam" id="PF00849"/>
    </source>
</evidence>
<organism evidence="8 9">
    <name type="scientific">Helicobacter anseris</name>
    <dbReference type="NCBI Taxonomy" id="375926"/>
    <lineage>
        <taxon>Bacteria</taxon>
        <taxon>Pseudomonadati</taxon>
        <taxon>Campylobacterota</taxon>
        <taxon>Epsilonproteobacteria</taxon>
        <taxon>Campylobacterales</taxon>
        <taxon>Helicobacteraceae</taxon>
        <taxon>Helicobacter</taxon>
    </lineage>
</organism>
<evidence type="ECO:0000256" key="4">
    <source>
        <dbReference type="ARBA" id="ARBA00031870"/>
    </source>
</evidence>
<dbReference type="GO" id="GO:0009982">
    <property type="term" value="F:pseudouridine synthase activity"/>
    <property type="evidence" value="ECO:0007669"/>
    <property type="project" value="InterPro"/>
</dbReference>